<evidence type="ECO:0000313" key="1">
    <source>
        <dbReference type="EMBL" id="CAA9466264.1"/>
    </source>
</evidence>
<dbReference type="Gene3D" id="2.60.40.420">
    <property type="entry name" value="Cupredoxins - blue copper proteins"/>
    <property type="match status" value="1"/>
</dbReference>
<protein>
    <submittedName>
        <fullName evidence="1">Copper binding protein, plastocyanin/azurin family</fullName>
    </submittedName>
</protein>
<dbReference type="InterPro" id="IPR008972">
    <property type="entry name" value="Cupredoxin"/>
</dbReference>
<name>A0A6J4R7G9_9ACTN</name>
<organism evidence="1">
    <name type="scientific">uncultured Solirubrobacteraceae bacterium</name>
    <dbReference type="NCBI Taxonomy" id="1162706"/>
    <lineage>
        <taxon>Bacteria</taxon>
        <taxon>Bacillati</taxon>
        <taxon>Actinomycetota</taxon>
        <taxon>Thermoleophilia</taxon>
        <taxon>Solirubrobacterales</taxon>
        <taxon>Solirubrobacteraceae</taxon>
        <taxon>environmental samples</taxon>
    </lineage>
</organism>
<dbReference type="AlphaFoldDB" id="A0A6J4R7G9"/>
<gene>
    <name evidence="1" type="ORF">AVDCRST_MAG13-61</name>
</gene>
<sequence length="396" mass="43298">MTNVNGQPMSIKRLMLHHIVFLNVGERFGDKQDATCDRITMFDARTTLPAQMERFYAAGEERATLDLPPGYGYRLKPSETWGMVWMFMNHRAAADRAFIRYNVTVDSAPDLVHTTPYWLDAANCNADPVWSVPGGGGPGSVHTRTTSFTMPQSGRIVAAGGHVHGGARDLAVSQPSCGDRRLWTHKPAWAPSSHPFYTVKPVLHEPGPLAMSGMQSQQGIPVAAGEQVKLSANYDNSRLHTRVMGISVLHLAPDASVTERCGALPADLSEPQTTQPHRTALPRFTVPLTGLDARGRAREIERPPGAVRRVASGTTIRVGDNFFSRPNLEVRAGSTLRWAFAGRQLHNVTVASGPRGFSSDNLDGGRVYTRRLTAKGTYKLFCALHPVAMAETVRVR</sequence>
<dbReference type="SUPFAM" id="SSF49503">
    <property type="entry name" value="Cupredoxins"/>
    <property type="match status" value="1"/>
</dbReference>
<accession>A0A6J4R7G9</accession>
<dbReference type="EMBL" id="CADCVO010000010">
    <property type="protein sequence ID" value="CAA9466264.1"/>
    <property type="molecule type" value="Genomic_DNA"/>
</dbReference>
<proteinExistence type="predicted"/>
<reference evidence="1" key="1">
    <citation type="submission" date="2020-02" db="EMBL/GenBank/DDBJ databases">
        <authorList>
            <person name="Meier V. D."/>
        </authorList>
    </citation>
    <scope>NUCLEOTIDE SEQUENCE</scope>
    <source>
        <strain evidence="1">AVDCRST_MAG13</strain>
    </source>
</reference>